<dbReference type="NCBIfam" id="NF000582">
    <property type="entry name" value="PRK00006.1"/>
    <property type="match status" value="1"/>
</dbReference>
<dbReference type="InterPro" id="IPR029069">
    <property type="entry name" value="HotDog_dom_sf"/>
</dbReference>
<comment type="catalytic activity">
    <reaction evidence="9">
        <text>a (3R)-hydroxyacyl-[ACP] = a (2E)-enoyl-[ACP] + H2O</text>
        <dbReference type="Rhea" id="RHEA:13097"/>
        <dbReference type="Rhea" id="RHEA-COMP:9925"/>
        <dbReference type="Rhea" id="RHEA-COMP:9945"/>
        <dbReference type="ChEBI" id="CHEBI:15377"/>
        <dbReference type="ChEBI" id="CHEBI:78784"/>
        <dbReference type="ChEBI" id="CHEBI:78827"/>
        <dbReference type="EC" id="4.2.1.59"/>
    </reaction>
</comment>
<dbReference type="FunFam" id="3.10.129.10:FF:000001">
    <property type="entry name" value="3-hydroxyacyl-[acyl-carrier-protein] dehydratase FabZ"/>
    <property type="match status" value="1"/>
</dbReference>
<evidence type="ECO:0000313" key="11">
    <source>
        <dbReference type="Proteomes" id="UP000286954"/>
    </source>
</evidence>
<comment type="similarity">
    <text evidence="2 9">Belongs to the thioester dehydratase family. FabZ subfamily.</text>
</comment>
<dbReference type="Pfam" id="PF07977">
    <property type="entry name" value="FabA"/>
    <property type="match status" value="1"/>
</dbReference>
<dbReference type="InterPro" id="IPR013114">
    <property type="entry name" value="FabA_FabZ"/>
</dbReference>
<keyword evidence="11" id="KW-1185">Reference proteome</keyword>
<dbReference type="EMBL" id="CP018911">
    <property type="protein sequence ID" value="AZU04296.1"/>
    <property type="molecule type" value="Genomic_DNA"/>
</dbReference>
<evidence type="ECO:0000256" key="9">
    <source>
        <dbReference type="HAMAP-Rule" id="MF_00406"/>
    </source>
</evidence>
<dbReference type="NCBIfam" id="TIGR01750">
    <property type="entry name" value="fabZ"/>
    <property type="match status" value="1"/>
</dbReference>
<keyword evidence="6 9" id="KW-0443">Lipid metabolism</keyword>
<evidence type="ECO:0000256" key="8">
    <source>
        <dbReference type="ARBA" id="ARBA00025049"/>
    </source>
</evidence>
<dbReference type="GO" id="GO:0005737">
    <property type="term" value="C:cytoplasm"/>
    <property type="evidence" value="ECO:0007669"/>
    <property type="project" value="UniProtKB-SubCell"/>
</dbReference>
<proteinExistence type="inferred from homology"/>
<gene>
    <name evidence="9" type="primary">fabZ</name>
    <name evidence="10" type="ORF">X907_1765</name>
</gene>
<keyword evidence="7 9" id="KW-0456">Lyase</keyword>
<dbReference type="PANTHER" id="PTHR30272">
    <property type="entry name" value="3-HYDROXYACYL-[ACYL-CARRIER-PROTEIN] DEHYDRATASE"/>
    <property type="match status" value="1"/>
</dbReference>
<reference evidence="10 11" key="1">
    <citation type="submission" date="2016-12" db="EMBL/GenBank/DDBJ databases">
        <title>The genome of dimorphic prosthecate Glycocaulis alkaliphilus 6b-8t, isolated from crude oil dictates its adaptability in petroleum environments.</title>
        <authorList>
            <person name="Wu X.-L."/>
            <person name="Geng S."/>
        </authorList>
    </citation>
    <scope>NUCLEOTIDE SEQUENCE [LARGE SCALE GENOMIC DNA]</scope>
    <source>
        <strain evidence="10 11">6B-8</strain>
    </source>
</reference>
<evidence type="ECO:0000256" key="6">
    <source>
        <dbReference type="ARBA" id="ARBA00023098"/>
    </source>
</evidence>
<dbReference type="PANTHER" id="PTHR30272:SF1">
    <property type="entry name" value="3-HYDROXYACYL-[ACYL-CARRIER-PROTEIN] DEHYDRATASE"/>
    <property type="match status" value="1"/>
</dbReference>
<keyword evidence="3 9" id="KW-0963">Cytoplasm</keyword>
<dbReference type="SUPFAM" id="SSF54637">
    <property type="entry name" value="Thioesterase/thiol ester dehydrase-isomerase"/>
    <property type="match status" value="1"/>
</dbReference>
<dbReference type="GO" id="GO:0016020">
    <property type="term" value="C:membrane"/>
    <property type="evidence" value="ECO:0007669"/>
    <property type="project" value="GOC"/>
</dbReference>
<dbReference type="KEGG" id="gak:X907_1765"/>
<evidence type="ECO:0000256" key="5">
    <source>
        <dbReference type="ARBA" id="ARBA00022556"/>
    </source>
</evidence>
<dbReference type="GO" id="GO:0019171">
    <property type="term" value="F:(3R)-hydroxyacyl-[acyl-carrier-protein] dehydratase activity"/>
    <property type="evidence" value="ECO:0007669"/>
    <property type="project" value="UniProtKB-EC"/>
</dbReference>
<evidence type="ECO:0000256" key="1">
    <source>
        <dbReference type="ARBA" id="ARBA00004496"/>
    </source>
</evidence>
<dbReference type="InterPro" id="IPR010084">
    <property type="entry name" value="FabZ"/>
</dbReference>
<organism evidence="10 11">
    <name type="scientific">Glycocaulis alkaliphilus</name>
    <dbReference type="NCBI Taxonomy" id="1434191"/>
    <lineage>
        <taxon>Bacteria</taxon>
        <taxon>Pseudomonadati</taxon>
        <taxon>Pseudomonadota</taxon>
        <taxon>Alphaproteobacteria</taxon>
        <taxon>Maricaulales</taxon>
        <taxon>Maricaulaceae</taxon>
        <taxon>Glycocaulis</taxon>
    </lineage>
</organism>
<keyword evidence="5 9" id="KW-0441">Lipid A biosynthesis</keyword>
<feature type="active site" evidence="9">
    <location>
        <position position="48"/>
    </location>
</feature>
<dbReference type="CDD" id="cd01288">
    <property type="entry name" value="FabZ"/>
    <property type="match status" value="1"/>
</dbReference>
<dbReference type="EC" id="4.2.1.59" evidence="9"/>
<dbReference type="HAMAP" id="MF_00406">
    <property type="entry name" value="FabZ"/>
    <property type="match status" value="1"/>
</dbReference>
<evidence type="ECO:0000313" key="10">
    <source>
        <dbReference type="EMBL" id="AZU04296.1"/>
    </source>
</evidence>
<sequence length="151" mass="16578">MIGPDEILARLPHRFPFLMVDRAHSYVEGESIVGIKCVSAGEPYFQGHFPENPVMPGVLMIEALAQTGALLMSKTLDADIANTLILFIGVDRARFRKPVRPGDVLDMPVRVLANRRGLFRFEGEARVNGVKVAEAEFSATSAQRQSQGEPS</sequence>
<dbReference type="AlphaFoldDB" id="A0A3T0EAW6"/>
<comment type="function">
    <text evidence="8 9">Involved in unsaturated fatty acids biosynthesis. Catalyzes the dehydration of short chain beta-hydroxyacyl-ACPs and long chain saturated and unsaturated beta-hydroxyacyl-ACPs.</text>
</comment>
<evidence type="ECO:0000256" key="2">
    <source>
        <dbReference type="ARBA" id="ARBA00009174"/>
    </source>
</evidence>
<dbReference type="Gene3D" id="3.10.129.10">
    <property type="entry name" value="Hotdog Thioesterase"/>
    <property type="match status" value="1"/>
</dbReference>
<comment type="subcellular location">
    <subcellularLocation>
        <location evidence="1 9">Cytoplasm</location>
    </subcellularLocation>
</comment>
<accession>A0A3T0EAW6</accession>
<evidence type="ECO:0000256" key="3">
    <source>
        <dbReference type="ARBA" id="ARBA00022490"/>
    </source>
</evidence>
<keyword evidence="4 9" id="KW-0444">Lipid biosynthesis</keyword>
<name>A0A3T0EAW6_9PROT</name>
<protein>
    <recommendedName>
        <fullName evidence="9">3-hydroxyacyl-[acyl-carrier-protein] dehydratase FabZ</fullName>
        <ecNumber evidence="9">4.2.1.59</ecNumber>
    </recommendedName>
    <alternativeName>
        <fullName evidence="9">(3R)-hydroxymyristoyl-[acyl-carrier-protein] dehydratase</fullName>
        <shortName evidence="9">(3R)-hydroxymyristoyl-ACP dehydrase</shortName>
    </alternativeName>
    <alternativeName>
        <fullName evidence="9">Beta-hydroxyacyl-ACP dehydratase</fullName>
    </alternativeName>
</protein>
<dbReference type="Proteomes" id="UP000286954">
    <property type="component" value="Chromosome"/>
</dbReference>
<evidence type="ECO:0000256" key="4">
    <source>
        <dbReference type="ARBA" id="ARBA00022516"/>
    </source>
</evidence>
<evidence type="ECO:0000256" key="7">
    <source>
        <dbReference type="ARBA" id="ARBA00023239"/>
    </source>
</evidence>
<dbReference type="GO" id="GO:0009245">
    <property type="term" value="P:lipid A biosynthetic process"/>
    <property type="evidence" value="ECO:0007669"/>
    <property type="project" value="UniProtKB-UniRule"/>
</dbReference>
<dbReference type="GO" id="GO:0006633">
    <property type="term" value="P:fatty acid biosynthetic process"/>
    <property type="evidence" value="ECO:0007669"/>
    <property type="project" value="UniProtKB-UniRule"/>
</dbReference>